<dbReference type="Gene3D" id="3.30.565.10">
    <property type="entry name" value="Histidine kinase-like ATPase, C-terminal domain"/>
    <property type="match status" value="1"/>
</dbReference>
<dbReference type="CDD" id="cd16917">
    <property type="entry name" value="HATPase_UhpB-NarQ-NarX-like"/>
    <property type="match status" value="1"/>
</dbReference>
<keyword evidence="12" id="KW-1185">Reference proteome</keyword>
<dbReference type="STRING" id="1586287.BBK82_20315"/>
<comment type="catalytic activity">
    <reaction evidence="1">
        <text>ATP + protein L-histidine = ADP + protein N-phospho-L-histidine.</text>
        <dbReference type="EC" id="2.7.13.3"/>
    </reaction>
</comment>
<evidence type="ECO:0000256" key="4">
    <source>
        <dbReference type="ARBA" id="ARBA00022679"/>
    </source>
</evidence>
<dbReference type="Proteomes" id="UP000093053">
    <property type="component" value="Chromosome"/>
</dbReference>
<dbReference type="Gene3D" id="1.20.5.1930">
    <property type="match status" value="1"/>
</dbReference>
<keyword evidence="3" id="KW-0597">Phosphoprotein</keyword>
<dbReference type="PROSITE" id="PS50113">
    <property type="entry name" value="PAC"/>
    <property type="match status" value="1"/>
</dbReference>
<dbReference type="Pfam" id="PF02518">
    <property type="entry name" value="HATPase_c"/>
    <property type="match status" value="1"/>
</dbReference>
<keyword evidence="6 11" id="KW-0418">Kinase</keyword>
<dbReference type="InterPro" id="IPR036890">
    <property type="entry name" value="HATPase_C_sf"/>
</dbReference>
<dbReference type="InterPro" id="IPR050482">
    <property type="entry name" value="Sensor_HK_TwoCompSys"/>
</dbReference>
<dbReference type="RefSeq" id="WP_065916414.1">
    <property type="nucleotide sequence ID" value="NZ_CP016793.1"/>
</dbReference>
<keyword evidence="7" id="KW-0067">ATP-binding</keyword>
<dbReference type="Pfam" id="PF07730">
    <property type="entry name" value="HisKA_3"/>
    <property type="match status" value="1"/>
</dbReference>
<dbReference type="Pfam" id="PF13426">
    <property type="entry name" value="PAS_9"/>
    <property type="match status" value="1"/>
</dbReference>
<evidence type="ECO:0000256" key="6">
    <source>
        <dbReference type="ARBA" id="ARBA00022777"/>
    </source>
</evidence>
<evidence type="ECO:0000256" key="1">
    <source>
        <dbReference type="ARBA" id="ARBA00000085"/>
    </source>
</evidence>
<dbReference type="EMBL" id="CP016793">
    <property type="protein sequence ID" value="ANZ38056.1"/>
    <property type="molecule type" value="Genomic_DNA"/>
</dbReference>
<evidence type="ECO:0000256" key="8">
    <source>
        <dbReference type="ARBA" id="ARBA00023012"/>
    </source>
</evidence>
<dbReference type="InterPro" id="IPR000700">
    <property type="entry name" value="PAS-assoc_C"/>
</dbReference>
<reference evidence="11 12" key="1">
    <citation type="submission" date="2016-07" db="EMBL/GenBank/DDBJ databases">
        <title>Complete genome sequence of the Lentzea guizhouensis DHS C013.</title>
        <authorList>
            <person name="Cao C."/>
        </authorList>
    </citation>
    <scope>NUCLEOTIDE SEQUENCE [LARGE SCALE GENOMIC DNA]</scope>
    <source>
        <strain evidence="11 12">DHS C013</strain>
    </source>
</reference>
<dbReference type="EC" id="2.7.13.3" evidence="2"/>
<dbReference type="SUPFAM" id="SSF55874">
    <property type="entry name" value="ATPase domain of HSP90 chaperone/DNA topoisomerase II/histidine kinase"/>
    <property type="match status" value="1"/>
</dbReference>
<evidence type="ECO:0000256" key="5">
    <source>
        <dbReference type="ARBA" id="ARBA00022741"/>
    </source>
</evidence>
<dbReference type="SMART" id="SM00387">
    <property type="entry name" value="HATPase_c"/>
    <property type="match status" value="1"/>
</dbReference>
<keyword evidence="5" id="KW-0547">Nucleotide-binding</keyword>
<evidence type="ECO:0000259" key="9">
    <source>
        <dbReference type="PROSITE" id="PS50112"/>
    </source>
</evidence>
<dbReference type="KEGG" id="led:BBK82_20315"/>
<dbReference type="InterPro" id="IPR035965">
    <property type="entry name" value="PAS-like_dom_sf"/>
</dbReference>
<sequence length="341" mass="38234">MPDQDPLRESEDLFRLLVQGVRDYGIFMLDPTGHVVSWNAGAERIKGFTADDIIGRHFSTFYPPEDVLAGKPGWELEVAQAEGALEDEGWRVRKDGTRFWANVIITALYGDDGELRGFGKVTRDMTERRRAEQQLTDRRRLLAHLVEAQEQERRRIAWDVHDDTIQAMVAVDMRLQLLARKLPGEHRATVEHLDETVRDAIGRLRSLVYRVRPPGIERGLRESLLAYLTDTGMTGEVHDRLDREPSADAAVTIFRICQEALTNVRKHARTGSAVIDMSTVDRGFLVTVTDNGVGLPALDPNAGHFGLIEMRERAEAAGGWCTVTGSAGSTVVEFWLPDVRP</sequence>
<protein>
    <recommendedName>
        <fullName evidence="2">histidine kinase</fullName>
        <ecNumber evidence="2">2.7.13.3</ecNumber>
    </recommendedName>
</protein>
<accession>A0A1B2HJZ4</accession>
<dbReference type="InterPro" id="IPR011712">
    <property type="entry name" value="Sig_transdc_His_kin_sub3_dim/P"/>
</dbReference>
<dbReference type="GO" id="GO:0016020">
    <property type="term" value="C:membrane"/>
    <property type="evidence" value="ECO:0007669"/>
    <property type="project" value="InterPro"/>
</dbReference>
<dbReference type="SMART" id="SM00091">
    <property type="entry name" value="PAS"/>
    <property type="match status" value="1"/>
</dbReference>
<dbReference type="Gene3D" id="3.30.450.20">
    <property type="entry name" value="PAS domain"/>
    <property type="match status" value="1"/>
</dbReference>
<dbReference type="PANTHER" id="PTHR24421">
    <property type="entry name" value="NITRATE/NITRITE SENSOR PROTEIN NARX-RELATED"/>
    <property type="match status" value="1"/>
</dbReference>
<evidence type="ECO:0000256" key="7">
    <source>
        <dbReference type="ARBA" id="ARBA00022840"/>
    </source>
</evidence>
<dbReference type="CDD" id="cd00130">
    <property type="entry name" value="PAS"/>
    <property type="match status" value="1"/>
</dbReference>
<dbReference type="GO" id="GO:0000155">
    <property type="term" value="F:phosphorelay sensor kinase activity"/>
    <property type="evidence" value="ECO:0007669"/>
    <property type="project" value="InterPro"/>
</dbReference>
<organism evidence="11 12">
    <name type="scientific">Lentzea guizhouensis</name>
    <dbReference type="NCBI Taxonomy" id="1586287"/>
    <lineage>
        <taxon>Bacteria</taxon>
        <taxon>Bacillati</taxon>
        <taxon>Actinomycetota</taxon>
        <taxon>Actinomycetes</taxon>
        <taxon>Pseudonocardiales</taxon>
        <taxon>Pseudonocardiaceae</taxon>
        <taxon>Lentzea</taxon>
    </lineage>
</organism>
<proteinExistence type="predicted"/>
<evidence type="ECO:0000256" key="2">
    <source>
        <dbReference type="ARBA" id="ARBA00012438"/>
    </source>
</evidence>
<dbReference type="InterPro" id="IPR000014">
    <property type="entry name" value="PAS"/>
</dbReference>
<dbReference type="PROSITE" id="PS50112">
    <property type="entry name" value="PAS"/>
    <property type="match status" value="1"/>
</dbReference>
<dbReference type="AlphaFoldDB" id="A0A1B2HJZ4"/>
<keyword evidence="4" id="KW-0808">Transferase</keyword>
<dbReference type="OrthoDB" id="9764154at2"/>
<dbReference type="InterPro" id="IPR003594">
    <property type="entry name" value="HATPase_dom"/>
</dbReference>
<gene>
    <name evidence="11" type="ORF">BBK82_20315</name>
</gene>
<dbReference type="NCBIfam" id="TIGR00229">
    <property type="entry name" value="sensory_box"/>
    <property type="match status" value="1"/>
</dbReference>
<keyword evidence="8" id="KW-0902">Two-component regulatory system</keyword>
<evidence type="ECO:0000259" key="10">
    <source>
        <dbReference type="PROSITE" id="PS50113"/>
    </source>
</evidence>
<feature type="domain" description="PAS" evidence="9">
    <location>
        <begin position="10"/>
        <end position="66"/>
    </location>
</feature>
<feature type="domain" description="PAC" evidence="10">
    <location>
        <begin position="85"/>
        <end position="137"/>
    </location>
</feature>
<evidence type="ECO:0000313" key="12">
    <source>
        <dbReference type="Proteomes" id="UP000093053"/>
    </source>
</evidence>
<dbReference type="PANTHER" id="PTHR24421:SF10">
    <property type="entry name" value="NITRATE_NITRITE SENSOR PROTEIN NARQ"/>
    <property type="match status" value="1"/>
</dbReference>
<evidence type="ECO:0000256" key="3">
    <source>
        <dbReference type="ARBA" id="ARBA00022553"/>
    </source>
</evidence>
<dbReference type="SUPFAM" id="SSF55785">
    <property type="entry name" value="PYP-like sensor domain (PAS domain)"/>
    <property type="match status" value="1"/>
</dbReference>
<dbReference type="GO" id="GO:0046983">
    <property type="term" value="F:protein dimerization activity"/>
    <property type="evidence" value="ECO:0007669"/>
    <property type="project" value="InterPro"/>
</dbReference>
<dbReference type="GO" id="GO:0005524">
    <property type="term" value="F:ATP binding"/>
    <property type="evidence" value="ECO:0007669"/>
    <property type="project" value="UniProtKB-KW"/>
</dbReference>
<evidence type="ECO:0000313" key="11">
    <source>
        <dbReference type="EMBL" id="ANZ38056.1"/>
    </source>
</evidence>
<name>A0A1B2HJZ4_9PSEU</name>